<comment type="catalytic activity">
    <reaction evidence="5">
        <text>Fe-coproporphyrin III + 2 H(+) = coproporphyrin III + Fe(2+)</text>
        <dbReference type="Rhea" id="RHEA:49572"/>
        <dbReference type="ChEBI" id="CHEBI:15378"/>
        <dbReference type="ChEBI" id="CHEBI:29033"/>
        <dbReference type="ChEBI" id="CHEBI:68438"/>
        <dbReference type="ChEBI" id="CHEBI:131725"/>
        <dbReference type="EC" id="4.99.1.9"/>
    </reaction>
    <physiologicalReaction direction="right-to-left" evidence="5">
        <dbReference type="Rhea" id="RHEA:49574"/>
    </physiologicalReaction>
</comment>
<keyword evidence="6" id="KW-0479">Metal-binding</keyword>
<dbReference type="EC" id="4.99.1.9" evidence="6"/>
<evidence type="ECO:0000256" key="2">
    <source>
        <dbReference type="ARBA" id="ARBA00023133"/>
    </source>
</evidence>
<feature type="binding site" evidence="6">
    <location>
        <position position="125"/>
    </location>
    <ligand>
        <name>Fe-coproporphyrin III</name>
        <dbReference type="ChEBI" id="CHEBI:68438"/>
    </ligand>
</feature>
<evidence type="ECO:0000313" key="8">
    <source>
        <dbReference type="EMBL" id="MFC4652521.1"/>
    </source>
</evidence>
<dbReference type="CDD" id="cd00419">
    <property type="entry name" value="Ferrochelatase_C"/>
    <property type="match status" value="1"/>
</dbReference>
<dbReference type="Proteomes" id="UP001595987">
    <property type="component" value="Unassembled WGS sequence"/>
</dbReference>
<keyword evidence="4 6" id="KW-0627">Porphyrin biosynthesis</keyword>
<dbReference type="Gene3D" id="3.40.50.1400">
    <property type="match status" value="2"/>
</dbReference>
<name>A0ABV9JDM1_9LACT</name>
<keyword evidence="6 7" id="KW-0963">Cytoplasm</keyword>
<comment type="function">
    <text evidence="6 7">Involved in coproporphyrin-dependent heme b biosynthesis. Catalyzes the insertion of ferrous iron into coproporphyrin III to form Fe-coproporphyrin III.</text>
</comment>
<dbReference type="HAMAP" id="MF_00323">
    <property type="entry name" value="Ferrochelatase"/>
    <property type="match status" value="1"/>
</dbReference>
<dbReference type="PANTHER" id="PTHR11108:SF1">
    <property type="entry name" value="FERROCHELATASE, MITOCHONDRIAL"/>
    <property type="match status" value="1"/>
</dbReference>
<dbReference type="Pfam" id="PF00762">
    <property type="entry name" value="Ferrochelatase"/>
    <property type="match status" value="1"/>
</dbReference>
<sequence length="310" mass="35045">MIKRKIALLVMSFGSPTNIEDIEAYYTHIRNGRKPTDELLAELKGRFELIGGTSPLVKITEEQGKAIEEVLNDKQDEIEYKLYIGYLHVAPFIKDAVQQIYKDGLTEAVSIVLAPQFSGVSLKLYNDEAQKVATELGIQMKSIESWYQAPKFIEAWADNLKTTLAEIPVEEQNKAVVVFTAHSIPLKSAQSGDLYVPQVKETAKLIAEKAKLTHYEEAWQSAGRTPFPWVGPDVLEFTKKLHYEKGYIHYIYCPVSFVADHLEVLFDNDYECKKLTDKLGVHYHRPEMPNVNPKFIEALAGVVVAKVAEN</sequence>
<dbReference type="EMBL" id="JBHSGD010000005">
    <property type="protein sequence ID" value="MFC4652521.1"/>
    <property type="molecule type" value="Genomic_DNA"/>
</dbReference>
<comment type="subcellular location">
    <subcellularLocation>
        <location evidence="6 7">Cytoplasm</location>
    </subcellularLocation>
</comment>
<feature type="binding site" evidence="6">
    <location>
        <position position="30"/>
    </location>
    <ligand>
        <name>Fe-coproporphyrin III</name>
        <dbReference type="ChEBI" id="CHEBI:68438"/>
    </ligand>
</feature>
<dbReference type="PROSITE" id="PS00534">
    <property type="entry name" value="FERROCHELATASE"/>
    <property type="match status" value="1"/>
</dbReference>
<keyword evidence="2 6" id="KW-0350">Heme biosynthesis</keyword>
<organism evidence="8 9">
    <name type="scientific">Lactococcus nasutitermitis</name>
    <dbReference type="NCBI Taxonomy" id="1652957"/>
    <lineage>
        <taxon>Bacteria</taxon>
        <taxon>Bacillati</taxon>
        <taxon>Bacillota</taxon>
        <taxon>Bacilli</taxon>
        <taxon>Lactobacillales</taxon>
        <taxon>Streptococcaceae</taxon>
        <taxon>Lactococcus</taxon>
    </lineage>
</organism>
<reference evidence="9" key="1">
    <citation type="journal article" date="2019" name="Int. J. Syst. Evol. Microbiol.">
        <title>The Global Catalogue of Microorganisms (GCM) 10K type strain sequencing project: providing services to taxonomists for standard genome sequencing and annotation.</title>
        <authorList>
            <consortium name="The Broad Institute Genomics Platform"/>
            <consortium name="The Broad Institute Genome Sequencing Center for Infectious Disease"/>
            <person name="Wu L."/>
            <person name="Ma J."/>
        </authorList>
    </citation>
    <scope>NUCLEOTIDE SEQUENCE [LARGE SCALE GENOMIC DNA]</scope>
    <source>
        <strain evidence="9">CCUG 63287</strain>
    </source>
</reference>
<dbReference type="NCBIfam" id="TIGR00109">
    <property type="entry name" value="hemH"/>
    <property type="match status" value="1"/>
</dbReference>
<keyword evidence="1 6" id="KW-0408">Iron</keyword>
<dbReference type="InterPro" id="IPR019772">
    <property type="entry name" value="Ferrochelatase_AS"/>
</dbReference>
<evidence type="ECO:0000256" key="1">
    <source>
        <dbReference type="ARBA" id="ARBA00023004"/>
    </source>
</evidence>
<dbReference type="PANTHER" id="PTHR11108">
    <property type="entry name" value="FERROCHELATASE"/>
    <property type="match status" value="1"/>
</dbReference>
<evidence type="ECO:0000313" key="9">
    <source>
        <dbReference type="Proteomes" id="UP001595987"/>
    </source>
</evidence>
<feature type="binding site" evidence="6">
    <location>
        <position position="54"/>
    </location>
    <ligand>
        <name>Fe-coproporphyrin III</name>
        <dbReference type="ChEBI" id="CHEBI:68438"/>
    </ligand>
</feature>
<comment type="caution">
    <text evidence="8">The sequence shown here is derived from an EMBL/GenBank/DDBJ whole genome shotgun (WGS) entry which is preliminary data.</text>
</comment>
<accession>A0ABV9JDM1</accession>
<dbReference type="InterPro" id="IPR033644">
    <property type="entry name" value="Ferrochelatase_C"/>
</dbReference>
<feature type="binding site" evidence="6">
    <location>
        <position position="263"/>
    </location>
    <ligand>
        <name>Fe(2+)</name>
        <dbReference type="ChEBI" id="CHEBI:29033"/>
    </ligand>
</feature>
<evidence type="ECO:0000256" key="4">
    <source>
        <dbReference type="ARBA" id="ARBA00023244"/>
    </source>
</evidence>
<keyword evidence="3 6" id="KW-0456">Lyase</keyword>
<dbReference type="SUPFAM" id="SSF53800">
    <property type="entry name" value="Chelatase"/>
    <property type="match status" value="1"/>
</dbReference>
<dbReference type="InterPro" id="IPR001015">
    <property type="entry name" value="Ferrochelatase"/>
</dbReference>
<gene>
    <name evidence="8" type="primary">hemH</name>
    <name evidence="6" type="synonym">cpfC</name>
    <name evidence="8" type="ORF">ACFO26_06330</name>
</gene>
<proteinExistence type="inferred from homology"/>
<evidence type="ECO:0000256" key="7">
    <source>
        <dbReference type="RuleBase" id="RU000607"/>
    </source>
</evidence>
<evidence type="ECO:0000256" key="6">
    <source>
        <dbReference type="HAMAP-Rule" id="MF_00323"/>
    </source>
</evidence>
<comment type="caution">
    <text evidence="6">Lacks conserved residue(s) required for the propagation of feature annotation.</text>
</comment>
<comment type="pathway">
    <text evidence="6 7">Porphyrin-containing compound metabolism; protoheme biosynthesis.</text>
</comment>
<dbReference type="RefSeq" id="WP_213536092.1">
    <property type="nucleotide sequence ID" value="NZ_BOVQ01000005.1"/>
</dbReference>
<evidence type="ECO:0000256" key="3">
    <source>
        <dbReference type="ARBA" id="ARBA00023239"/>
    </source>
</evidence>
<protein>
    <recommendedName>
        <fullName evidence="6">Coproporphyrin III ferrochelatase</fullName>
        <ecNumber evidence="6">4.99.1.9</ecNumber>
    </recommendedName>
</protein>
<evidence type="ECO:0000256" key="5">
    <source>
        <dbReference type="ARBA" id="ARBA00024536"/>
    </source>
</evidence>
<comment type="similarity">
    <text evidence="6 7">Belongs to the ferrochelatase family.</text>
</comment>
<keyword evidence="9" id="KW-1185">Reference proteome</keyword>
<feature type="binding site" evidence="6">
    <location>
        <position position="182"/>
    </location>
    <ligand>
        <name>Fe(2+)</name>
        <dbReference type="ChEBI" id="CHEBI:29033"/>
    </ligand>
</feature>